<evidence type="ECO:0000313" key="2">
    <source>
        <dbReference type="Proteomes" id="UP001172101"/>
    </source>
</evidence>
<dbReference type="AlphaFoldDB" id="A0AA40AKZ6"/>
<name>A0AA40AKZ6_9PEZI</name>
<dbReference type="RefSeq" id="XP_060296584.1">
    <property type="nucleotide sequence ID" value="XM_060447069.1"/>
</dbReference>
<gene>
    <name evidence="1" type="ORF">B0T26DRAFT_802814</name>
</gene>
<dbReference type="EMBL" id="JAUIRO010000004">
    <property type="protein sequence ID" value="KAK0717791.1"/>
    <property type="molecule type" value="Genomic_DNA"/>
</dbReference>
<accession>A0AA40AKZ6</accession>
<sequence length="306" mass="34871">MYPAGKKLILMVERHYYDDEEIWKPFCHPLQSKPQVQELPSGRFPITTTVIERLDEDRGTFPVLKIAITGVEDLAVLRLFDYDAMFQSYTKHPDRGPDDDHMFKDTAESLFQGIDTTYDGLNLRFADESGNPKFFPKRIIPNLTTSDIIIYNGKSGERPVFCGFSHYWPSKHELVNQFKTEKEKDTAYKKLVCAFDNQGAIAQDLETLPSPAESLPGEGSIGQQNINTKLSAIFFRQDIHGPLQMAGDKFLCLEWEAGVNLQTIVFKYCVLLGDTIIRPKNYYTNGLLQSQSLTPDRGQRRSVDED</sequence>
<dbReference type="Proteomes" id="UP001172101">
    <property type="component" value="Unassembled WGS sequence"/>
</dbReference>
<dbReference type="GeneID" id="85330339"/>
<comment type="caution">
    <text evidence="1">The sequence shown here is derived from an EMBL/GenBank/DDBJ whole genome shotgun (WGS) entry which is preliminary data.</text>
</comment>
<organism evidence="1 2">
    <name type="scientific">Lasiosphaeria miniovina</name>
    <dbReference type="NCBI Taxonomy" id="1954250"/>
    <lineage>
        <taxon>Eukaryota</taxon>
        <taxon>Fungi</taxon>
        <taxon>Dikarya</taxon>
        <taxon>Ascomycota</taxon>
        <taxon>Pezizomycotina</taxon>
        <taxon>Sordariomycetes</taxon>
        <taxon>Sordariomycetidae</taxon>
        <taxon>Sordariales</taxon>
        <taxon>Lasiosphaeriaceae</taxon>
        <taxon>Lasiosphaeria</taxon>
    </lineage>
</organism>
<evidence type="ECO:0000313" key="1">
    <source>
        <dbReference type="EMBL" id="KAK0717791.1"/>
    </source>
</evidence>
<protein>
    <submittedName>
        <fullName evidence="1">Uncharacterized protein</fullName>
    </submittedName>
</protein>
<keyword evidence="2" id="KW-1185">Reference proteome</keyword>
<reference evidence="1" key="1">
    <citation type="submission" date="2023-06" db="EMBL/GenBank/DDBJ databases">
        <title>Genome-scale phylogeny and comparative genomics of the fungal order Sordariales.</title>
        <authorList>
            <consortium name="Lawrence Berkeley National Laboratory"/>
            <person name="Hensen N."/>
            <person name="Bonometti L."/>
            <person name="Westerberg I."/>
            <person name="Brannstrom I.O."/>
            <person name="Guillou S."/>
            <person name="Cros-Aarteil S."/>
            <person name="Calhoun S."/>
            <person name="Haridas S."/>
            <person name="Kuo A."/>
            <person name="Mondo S."/>
            <person name="Pangilinan J."/>
            <person name="Riley R."/>
            <person name="LaButti K."/>
            <person name="Andreopoulos B."/>
            <person name="Lipzen A."/>
            <person name="Chen C."/>
            <person name="Yanf M."/>
            <person name="Daum C."/>
            <person name="Ng V."/>
            <person name="Clum A."/>
            <person name="Steindorff A."/>
            <person name="Ohm R."/>
            <person name="Martin F."/>
            <person name="Silar P."/>
            <person name="Natvig D."/>
            <person name="Lalanne C."/>
            <person name="Gautier V."/>
            <person name="Ament-velasquez S.L."/>
            <person name="Kruys A."/>
            <person name="Hutchinson M.I."/>
            <person name="Powell A.J."/>
            <person name="Barry K."/>
            <person name="Miller A.N."/>
            <person name="Grigoriev I.V."/>
            <person name="Debuchy R."/>
            <person name="Gladieux P."/>
            <person name="Thoren M.H."/>
            <person name="Johannesson H."/>
        </authorList>
    </citation>
    <scope>NUCLEOTIDE SEQUENCE</scope>
    <source>
        <strain evidence="1">SMH2392-1A</strain>
    </source>
</reference>
<proteinExistence type="predicted"/>